<organism evidence="1 2">
    <name type="scientific">Luteimonas yindakuii</name>
    <dbReference type="NCBI Taxonomy" id="2565782"/>
    <lineage>
        <taxon>Bacteria</taxon>
        <taxon>Pseudomonadati</taxon>
        <taxon>Pseudomonadota</taxon>
        <taxon>Gammaproteobacteria</taxon>
        <taxon>Lysobacterales</taxon>
        <taxon>Lysobacteraceae</taxon>
        <taxon>Luteimonas</taxon>
    </lineage>
</organism>
<accession>A0A4Z1RFT6</accession>
<name>A0A4Z1RFT6_9GAMM</name>
<sequence>MKGTSTPRTVCLTEYLIEQGAGGDPVAQAAIFVKIFSGALPAFITVHPASPPIGASTAAVLRHAMNAEALREVPALSNANAKAAIKDAALGRKADFALLDRLTLHVPAAPDRVVVKPAAKALRPAERERIILKAIEDAGLDRFALAKPKKGERTGDRQKVWRKVPSESMSHKDFENSWASMAKSGTIRFAPSA</sequence>
<gene>
    <name evidence="1" type="ORF">E4582_09850</name>
</gene>
<dbReference type="AlphaFoldDB" id="A0A4Z1RFT6"/>
<comment type="caution">
    <text evidence="1">The sequence shown here is derived from an EMBL/GenBank/DDBJ whole genome shotgun (WGS) entry which is preliminary data.</text>
</comment>
<keyword evidence="2" id="KW-1185">Reference proteome</keyword>
<dbReference type="EMBL" id="SPUH01000001">
    <property type="protein sequence ID" value="TKS55033.1"/>
    <property type="molecule type" value="Genomic_DNA"/>
</dbReference>
<dbReference type="RefSeq" id="WP_134674389.1">
    <property type="nucleotide sequence ID" value="NZ_SPUH01000001.1"/>
</dbReference>
<protein>
    <submittedName>
        <fullName evidence="1">Uncharacterized protein</fullName>
    </submittedName>
</protein>
<proteinExistence type="predicted"/>
<reference evidence="1 2" key="1">
    <citation type="submission" date="2019-01" db="EMBL/GenBank/DDBJ databases">
        <authorList>
            <person name="Zhang S."/>
        </authorList>
    </citation>
    <scope>NUCLEOTIDE SEQUENCE [LARGE SCALE GENOMIC DNA]</scope>
    <source>
        <strain evidence="1 2">1626</strain>
    </source>
</reference>
<dbReference type="Proteomes" id="UP000298681">
    <property type="component" value="Unassembled WGS sequence"/>
</dbReference>
<evidence type="ECO:0000313" key="1">
    <source>
        <dbReference type="EMBL" id="TKS55033.1"/>
    </source>
</evidence>
<evidence type="ECO:0000313" key="2">
    <source>
        <dbReference type="Proteomes" id="UP000298681"/>
    </source>
</evidence>